<feature type="coiled-coil region" evidence="1">
    <location>
        <begin position="105"/>
        <end position="181"/>
    </location>
</feature>
<accession>A0ABQ1VGB7</accession>
<dbReference type="Proteomes" id="UP000640509">
    <property type="component" value="Unassembled WGS sequence"/>
</dbReference>
<gene>
    <name evidence="2" type="ORF">GCM10011402_08730</name>
</gene>
<name>A0ABQ1VGB7_9RHOB</name>
<keyword evidence="1" id="KW-0175">Coiled coil</keyword>
<comment type="caution">
    <text evidence="2">The sequence shown here is derived from an EMBL/GenBank/DDBJ whole genome shotgun (WGS) entry which is preliminary data.</text>
</comment>
<proteinExistence type="predicted"/>
<evidence type="ECO:0000256" key="1">
    <source>
        <dbReference type="SAM" id="Coils"/>
    </source>
</evidence>
<evidence type="ECO:0000313" key="3">
    <source>
        <dbReference type="Proteomes" id="UP000640509"/>
    </source>
</evidence>
<evidence type="ECO:0000313" key="2">
    <source>
        <dbReference type="EMBL" id="GGF58958.1"/>
    </source>
</evidence>
<dbReference type="EMBL" id="BMIV01000002">
    <property type="protein sequence ID" value="GGF58958.1"/>
    <property type="molecule type" value="Genomic_DNA"/>
</dbReference>
<organism evidence="2 3">
    <name type="scientific">Paracoccus acridae</name>
    <dbReference type="NCBI Taxonomy" id="1795310"/>
    <lineage>
        <taxon>Bacteria</taxon>
        <taxon>Pseudomonadati</taxon>
        <taxon>Pseudomonadota</taxon>
        <taxon>Alphaproteobacteria</taxon>
        <taxon>Rhodobacterales</taxon>
        <taxon>Paracoccaceae</taxon>
        <taxon>Paracoccus</taxon>
    </lineage>
</organism>
<reference evidence="3" key="1">
    <citation type="journal article" date="2019" name="Int. J. Syst. Evol. Microbiol.">
        <title>The Global Catalogue of Microorganisms (GCM) 10K type strain sequencing project: providing services to taxonomists for standard genome sequencing and annotation.</title>
        <authorList>
            <consortium name="The Broad Institute Genomics Platform"/>
            <consortium name="The Broad Institute Genome Sequencing Center for Infectious Disease"/>
            <person name="Wu L."/>
            <person name="Ma J."/>
        </authorList>
    </citation>
    <scope>NUCLEOTIDE SEQUENCE [LARGE SCALE GENOMIC DNA]</scope>
    <source>
        <strain evidence="3">CGMCC 1.15419</strain>
    </source>
</reference>
<protein>
    <recommendedName>
        <fullName evidence="4">Chromosome partition protein Smc</fullName>
    </recommendedName>
</protein>
<keyword evidence="3" id="KW-1185">Reference proteome</keyword>
<sequence length="208" mass="23122">MDAPEQMMEDPSLAENALDDLGGQLDRRRAEFDELNARHGTLMERHETAERQLKTFANQQEQEQAERQELSIALNDPTVASLRMVDLIGRVQEASALSQEEKARADRLSAALAKAVETCDSLEAQSSRLSAERARLAADLTAARQAEQKLRSERDGLAADCQRLTAERDQARAEASQCEAAFLASTSWRVTAPLRFVSRLVRRGRQAS</sequence>
<feature type="coiled-coil region" evidence="1">
    <location>
        <begin position="32"/>
        <end position="66"/>
    </location>
</feature>
<evidence type="ECO:0008006" key="4">
    <source>
        <dbReference type="Google" id="ProtNLM"/>
    </source>
</evidence>